<feature type="coiled-coil region" evidence="6">
    <location>
        <begin position="38"/>
        <end position="65"/>
    </location>
</feature>
<sequence>MSILTYEKEEELLAPIKEYVGKIQAEIDALREDGTTKATRLQHQLRNMKNDRTLSKEERVQLRRQDEAALVEAKRVQAANRSRINELVAKAEKYIDENFDKQYLNEVELSVEAEKKEAKAEYQRQLALIKKEHEQAVAELRKNPTIDLKQELKDEEMVFKNKQYDAKVSMQHRLQAAKDRRHAAVAEKYHMIDLLRNSNFSFKQSLSQKIENYRYSFNRRQFLLKNGLYIVIVLIFIAMAVLAPVTKGVDLFTTQNILNILQQASPRMFLALGVAGLILLTGTDLSIGRMVGMGMVIATVIMHKGPNTGSVFGHAFDFTGIPVGGRIIFALIACIIATTAFTMVAGFFTARFKMHPFVSTMANMLIIFGLVTYATKGVSFGAIESDIPKMIVPNISGFPTIILWAIAATVVVWFIWNKTTFGKNLYAVGGNPEAAAVSGISVFKVTMGAFILAGILYGFGSWLEAARMFGSGSAAYGQGWDMDAIAACVVGGVSFTGGIGKISGVVTGVMIFTGLTYSLTILGIDTNLQFVFEGIIILAAVTLDSLKYVQKK</sequence>
<feature type="transmembrane region" description="Helical" evidence="7">
    <location>
        <begin position="530"/>
        <end position="549"/>
    </location>
</feature>
<dbReference type="KEGG" id="arca:HC352_03340"/>
<dbReference type="Pfam" id="PF02653">
    <property type="entry name" value="BPD_transp_2"/>
    <property type="match status" value="1"/>
</dbReference>
<evidence type="ECO:0000256" key="6">
    <source>
        <dbReference type="SAM" id="Coils"/>
    </source>
</evidence>
<keyword evidence="6" id="KW-0175">Coiled coil</keyword>
<comment type="subcellular location">
    <subcellularLocation>
        <location evidence="1">Cell membrane</location>
        <topology evidence="1">Multi-pass membrane protein</topology>
    </subcellularLocation>
</comment>
<feature type="transmembrane region" description="Helical" evidence="7">
    <location>
        <begin position="436"/>
        <end position="459"/>
    </location>
</feature>
<proteinExistence type="predicted"/>
<reference evidence="8 9" key="1">
    <citation type="submission" date="2020-03" db="EMBL/GenBank/DDBJ databases">
        <title>Complete genome of Arcanobacterium buesumensis sp. nov. strain 2701.</title>
        <authorList>
            <person name="Borowiak M."/>
            <person name="Alssahen M."/>
            <person name="Laemmler C."/>
            <person name="Malorny B."/>
            <person name="Hassan A."/>
            <person name="Prenger-Berninghoff E."/>
            <person name="Ploetz M."/>
            <person name="Abdulmawjood A."/>
        </authorList>
    </citation>
    <scope>NUCLEOTIDE SEQUENCE [LARGE SCALE GENOMIC DNA]</scope>
    <source>
        <strain evidence="8 9">2701</strain>
    </source>
</reference>
<feature type="coiled-coil region" evidence="6">
    <location>
        <begin position="112"/>
        <end position="139"/>
    </location>
</feature>
<dbReference type="RefSeq" id="WP_168917573.1">
    <property type="nucleotide sequence ID" value="NZ_CP050804.1"/>
</dbReference>
<name>A0A6H2EKR4_9ACTO</name>
<feature type="transmembrane region" description="Helical" evidence="7">
    <location>
        <begin position="227"/>
        <end position="246"/>
    </location>
</feature>
<keyword evidence="5 7" id="KW-0472">Membrane</keyword>
<evidence type="ECO:0000256" key="2">
    <source>
        <dbReference type="ARBA" id="ARBA00022475"/>
    </source>
</evidence>
<protein>
    <submittedName>
        <fullName evidence="8">Galactoside ABC transporter permease</fullName>
    </submittedName>
</protein>
<accession>A0A6H2EKR4</accession>
<keyword evidence="9" id="KW-1185">Reference proteome</keyword>
<dbReference type="EMBL" id="CP050804">
    <property type="protein sequence ID" value="QJC21633.1"/>
    <property type="molecule type" value="Genomic_DNA"/>
</dbReference>
<dbReference type="AlphaFoldDB" id="A0A6H2EKR4"/>
<dbReference type="PANTHER" id="PTHR32196:SF18">
    <property type="entry name" value="GALACTOSE_METHYL GALACTOSIDE IMPORT PERMEASE PROTEIN MGLC"/>
    <property type="match status" value="1"/>
</dbReference>
<keyword evidence="3 7" id="KW-0812">Transmembrane</keyword>
<dbReference type="Proteomes" id="UP000502298">
    <property type="component" value="Chromosome"/>
</dbReference>
<evidence type="ECO:0000256" key="4">
    <source>
        <dbReference type="ARBA" id="ARBA00022989"/>
    </source>
</evidence>
<keyword evidence="4 7" id="KW-1133">Transmembrane helix</keyword>
<organism evidence="8 9">
    <name type="scientific">Arcanobacterium buesumense</name>
    <dbReference type="NCBI Taxonomy" id="2722751"/>
    <lineage>
        <taxon>Bacteria</taxon>
        <taxon>Bacillati</taxon>
        <taxon>Actinomycetota</taxon>
        <taxon>Actinomycetes</taxon>
        <taxon>Actinomycetales</taxon>
        <taxon>Actinomycetaceae</taxon>
        <taxon>Arcanobacterium</taxon>
    </lineage>
</organism>
<evidence type="ECO:0000256" key="5">
    <source>
        <dbReference type="ARBA" id="ARBA00023136"/>
    </source>
</evidence>
<evidence type="ECO:0000313" key="8">
    <source>
        <dbReference type="EMBL" id="QJC21633.1"/>
    </source>
</evidence>
<gene>
    <name evidence="8" type="ORF">HC352_03340</name>
</gene>
<feature type="transmembrane region" description="Helical" evidence="7">
    <location>
        <begin position="327"/>
        <end position="348"/>
    </location>
</feature>
<dbReference type="InterPro" id="IPR001851">
    <property type="entry name" value="ABC_transp_permease"/>
</dbReference>
<dbReference type="GO" id="GO:0022857">
    <property type="term" value="F:transmembrane transporter activity"/>
    <property type="evidence" value="ECO:0007669"/>
    <property type="project" value="InterPro"/>
</dbReference>
<evidence type="ECO:0000256" key="7">
    <source>
        <dbReference type="SAM" id="Phobius"/>
    </source>
</evidence>
<evidence type="ECO:0000313" key="9">
    <source>
        <dbReference type="Proteomes" id="UP000502298"/>
    </source>
</evidence>
<evidence type="ECO:0000256" key="1">
    <source>
        <dbReference type="ARBA" id="ARBA00004651"/>
    </source>
</evidence>
<feature type="transmembrane region" description="Helical" evidence="7">
    <location>
        <begin position="395"/>
        <end position="416"/>
    </location>
</feature>
<dbReference type="GO" id="GO:0005886">
    <property type="term" value="C:plasma membrane"/>
    <property type="evidence" value="ECO:0007669"/>
    <property type="project" value="UniProtKB-SubCell"/>
</dbReference>
<dbReference type="CDD" id="cd06579">
    <property type="entry name" value="TM_PBP1_transp_AraH_like"/>
    <property type="match status" value="1"/>
</dbReference>
<feature type="transmembrane region" description="Helical" evidence="7">
    <location>
        <begin position="266"/>
        <end position="287"/>
    </location>
</feature>
<dbReference type="PANTHER" id="PTHR32196">
    <property type="entry name" value="ABC TRANSPORTER PERMEASE PROTEIN YPHD-RELATED-RELATED"/>
    <property type="match status" value="1"/>
</dbReference>
<evidence type="ECO:0000256" key="3">
    <source>
        <dbReference type="ARBA" id="ARBA00022692"/>
    </source>
</evidence>
<keyword evidence="2" id="KW-1003">Cell membrane</keyword>